<feature type="region of interest" description="Disordered" evidence="12">
    <location>
        <begin position="508"/>
        <end position="531"/>
    </location>
</feature>
<keyword evidence="6" id="KW-0964">Secreted</keyword>
<evidence type="ECO:0000256" key="12">
    <source>
        <dbReference type="SAM" id="MobiDB-lite"/>
    </source>
</evidence>
<evidence type="ECO:0000313" key="14">
    <source>
        <dbReference type="EMBL" id="KAF0764589.1"/>
    </source>
</evidence>
<dbReference type="InterPro" id="IPR029071">
    <property type="entry name" value="Ubiquitin-like_domsf"/>
</dbReference>
<feature type="region of interest" description="Disordered" evidence="12">
    <location>
        <begin position="357"/>
        <end position="404"/>
    </location>
</feature>
<evidence type="ECO:0000256" key="7">
    <source>
        <dbReference type="ARBA" id="ARBA00022703"/>
    </source>
</evidence>
<dbReference type="GO" id="GO:0005634">
    <property type="term" value="C:nucleus"/>
    <property type="evidence" value="ECO:0007669"/>
    <property type="project" value="UniProtKB-SubCell"/>
</dbReference>
<evidence type="ECO:0000256" key="5">
    <source>
        <dbReference type="ARBA" id="ARBA00022490"/>
    </source>
</evidence>
<keyword evidence="10" id="KW-0539">Nucleus</keyword>
<dbReference type="EMBL" id="VUJU01001598">
    <property type="protein sequence ID" value="KAF0764589.1"/>
    <property type="molecule type" value="Genomic_DNA"/>
</dbReference>
<keyword evidence="5" id="KW-0963">Cytoplasm</keyword>
<evidence type="ECO:0000256" key="1">
    <source>
        <dbReference type="ARBA" id="ARBA00004123"/>
    </source>
</evidence>
<dbReference type="OrthoDB" id="1885901at2759"/>
<dbReference type="GO" id="GO:0006325">
    <property type="term" value="P:chromatin organization"/>
    <property type="evidence" value="ECO:0007669"/>
    <property type="project" value="UniProtKB-KW"/>
</dbReference>
<dbReference type="GO" id="GO:0036503">
    <property type="term" value="P:ERAD pathway"/>
    <property type="evidence" value="ECO:0007669"/>
    <property type="project" value="TreeGrafter"/>
</dbReference>
<comment type="subcellular location">
    <subcellularLocation>
        <location evidence="2">Cytoplasm</location>
        <location evidence="2">Cytosol</location>
    </subcellularLocation>
    <subcellularLocation>
        <location evidence="1">Nucleus</location>
    </subcellularLocation>
    <subcellularLocation>
        <location evidence="3">Secreted</location>
        <location evidence="3">Extracellular exosome</location>
    </subcellularLocation>
</comment>
<evidence type="ECO:0000259" key="13">
    <source>
        <dbReference type="PROSITE" id="PS50053"/>
    </source>
</evidence>
<feature type="domain" description="Ubiquitin-like" evidence="13">
    <location>
        <begin position="76"/>
        <end position="137"/>
    </location>
</feature>
<dbReference type="GO" id="GO:0006915">
    <property type="term" value="P:apoptotic process"/>
    <property type="evidence" value="ECO:0007669"/>
    <property type="project" value="UniProtKB-KW"/>
</dbReference>
<dbReference type="PANTHER" id="PTHR15204">
    <property type="entry name" value="LARGE PROLINE-RICH PROTEIN BAG6"/>
    <property type="match status" value="1"/>
</dbReference>
<dbReference type="PANTHER" id="PTHR15204:SF0">
    <property type="entry name" value="LARGE PROLINE-RICH PROTEIN BAG6"/>
    <property type="match status" value="1"/>
</dbReference>
<evidence type="ECO:0000256" key="11">
    <source>
        <dbReference type="ARBA" id="ARBA00030033"/>
    </source>
</evidence>
<evidence type="ECO:0000256" key="8">
    <source>
        <dbReference type="ARBA" id="ARBA00022853"/>
    </source>
</evidence>
<feature type="region of interest" description="Disordered" evidence="12">
    <location>
        <begin position="236"/>
        <end position="294"/>
    </location>
</feature>
<gene>
    <name evidence="14" type="ORF">FWK35_00004058</name>
</gene>
<protein>
    <recommendedName>
        <fullName evidence="11">BCL2-associated athanogene 6</fullName>
    </recommendedName>
</protein>
<feature type="compositionally biased region" description="Low complexity" evidence="12">
    <location>
        <begin position="151"/>
        <end position="174"/>
    </location>
</feature>
<reference evidence="14 15" key="1">
    <citation type="submission" date="2019-08" db="EMBL/GenBank/DDBJ databases">
        <title>Whole genome of Aphis craccivora.</title>
        <authorList>
            <person name="Voronova N.V."/>
            <person name="Shulinski R.S."/>
            <person name="Bandarenka Y.V."/>
            <person name="Zhorov D.G."/>
            <person name="Warner D."/>
        </authorList>
    </citation>
    <scope>NUCLEOTIDE SEQUENCE [LARGE SCALE GENOMIC DNA]</scope>
    <source>
        <strain evidence="14">180601</strain>
        <tissue evidence="14">Whole Body</tissue>
    </source>
</reference>
<keyword evidence="9" id="KW-0143">Chaperone</keyword>
<feature type="region of interest" description="Disordered" evidence="12">
    <location>
        <begin position="150"/>
        <end position="182"/>
    </location>
</feature>
<dbReference type="Gene3D" id="3.10.20.90">
    <property type="entry name" value="Phosphatidylinositol 3-kinase Catalytic Subunit, Chain A, domain 1"/>
    <property type="match status" value="1"/>
</dbReference>
<dbReference type="SUPFAM" id="SSF54236">
    <property type="entry name" value="Ubiquitin-like"/>
    <property type="match status" value="1"/>
</dbReference>
<feature type="region of interest" description="Disordered" evidence="12">
    <location>
        <begin position="687"/>
        <end position="727"/>
    </location>
</feature>
<feature type="compositionally biased region" description="Low complexity" evidence="12">
    <location>
        <begin position="275"/>
        <end position="288"/>
    </location>
</feature>
<feature type="compositionally biased region" description="Low complexity" evidence="12">
    <location>
        <begin position="761"/>
        <end position="779"/>
    </location>
</feature>
<dbReference type="GO" id="GO:0071818">
    <property type="term" value="C:BAT3 complex"/>
    <property type="evidence" value="ECO:0007669"/>
    <property type="project" value="TreeGrafter"/>
</dbReference>
<dbReference type="InterPro" id="IPR000626">
    <property type="entry name" value="Ubiquitin-like_dom"/>
</dbReference>
<evidence type="ECO:0000256" key="2">
    <source>
        <dbReference type="ARBA" id="ARBA00004514"/>
    </source>
</evidence>
<feature type="compositionally biased region" description="Low complexity" evidence="12">
    <location>
        <begin position="379"/>
        <end position="401"/>
    </location>
</feature>
<proteinExistence type="predicted"/>
<dbReference type="GO" id="GO:0051787">
    <property type="term" value="F:misfolded protein binding"/>
    <property type="evidence" value="ECO:0007669"/>
    <property type="project" value="TreeGrafter"/>
</dbReference>
<dbReference type="GO" id="GO:0005576">
    <property type="term" value="C:extracellular region"/>
    <property type="evidence" value="ECO:0007669"/>
    <property type="project" value="UniProtKB-SubCell"/>
</dbReference>
<feature type="compositionally biased region" description="Polar residues" evidence="12">
    <location>
        <begin position="357"/>
        <end position="378"/>
    </location>
</feature>
<feature type="compositionally biased region" description="Low complexity" evidence="12">
    <location>
        <begin position="690"/>
        <end position="716"/>
    </location>
</feature>
<sequence>MVAVCFTKLLRNDDQTTIIAEPTVRHTDDTKNRKQYLLALISLCRRIIIVLIKHRRNILLLSRTTECSTPANDKMIDLTIKTLDSQNHKFRVPDTFTILELKEYIAEQVNVAVVQQRLIFCGRVLSNETKLADIGIDGKVMHLVQKVPRLSTTTSGSSSTTTTNTNSRSGQNTGPGFRGWHTHDPTVLFGAIGIPTELMNNGEFPRGVIHNRYHGTGNRLQLALDMIRRGNEVLNRLENPRSNRQSSSSNARQFPEGSQAETTSTSVPPEVAGTPESSQAESSAPQSQTDSDSVNVSYEVDETFPNTVVVTIDATHHMRMPPGLMRQVHNHMQANNLFPPSQNAPELSGEDDIINVTPVTTPVGLSTNQSSSEQATGTSPSSASSEQNSRNNSESWEQRSSTITNDRRRMKDLIEQLNKLNERLKPFYAMYCEYINDDPQFETTEGEHGMLRAQYIFNGVSEVLHLISHVYHAISDLRVAFNRPPPRALQTRSCLLQGTILHAAHSVTTTTTAAPPSTQQPTSTQTTTTSQSIPSVQAYRVDCKLHFILNFVLVLYDNLSSIISIVLNLDATGRGTHTTIPQPTETNTNMSVDPSTESNNTTTEFPSETPQGVELMFDLAPGSIRIDSVEAAFINPTAPAETGGTPVAVSQPILSANPAMPIDWMDQMIDVISSGVRRPFMSEQSLDWNSIPTTSTRTPRVTPRTTDSSSTTNSPSQGLPRGRWDVTPRMDPFLPCSSHHFESNLRPMVLARRSTQGTDRSTSSATSGNSTTDTSSPTSPNEGRTFPSRRPGRSRTRYLPDSETIISGIHPILTWGRHRNNTATTSASNNSQATTQGSSLTDALAGQIRAGMENVFDTLEREVDLDRTRVNLPPASSSVLGFENPVSTSTTSQPTARQPNQLLLTPIGDIPYFSSLEGQSILVDLFLMVARNWTLRDMISVNHVSRNSTLRTNPVFNHSEQIVDFILNRIMLNQPPNNQNIEDAANRIFLELVPYINIIQYTVPTRTNINVNASFRRCILQNLRGIIIYCSENRSGAINDIVSTLSIFAEGLLSLIVYCCNSRPIFRLCVSAVMQYLPLPSNLHRLIMDEVRANIDRYWERMTTFEMMSLSVVDYVVPFNENAQILREGNGEQSSNPSIPSEIINEPLPEVVIGSQDWHHNVPSEWVPVITRDSQRQRRQGTQPPYSDAYLSGMPNKRRKIVTSSKPQGSLSQIIAKNLEVAMGAAGVAINTEVITSAGADIAVQNAYTERIRTFGRSGLDTHPDFCPIRYPNASKFFYDHNHPN</sequence>
<dbReference type="Pfam" id="PF12057">
    <property type="entry name" value="BAG6"/>
    <property type="match status" value="1"/>
</dbReference>
<dbReference type="Proteomes" id="UP000478052">
    <property type="component" value="Unassembled WGS sequence"/>
</dbReference>
<evidence type="ECO:0000256" key="9">
    <source>
        <dbReference type="ARBA" id="ARBA00023186"/>
    </source>
</evidence>
<keyword evidence="7" id="KW-0053">Apoptosis</keyword>
<name>A0A6G0Z216_APHCR</name>
<evidence type="ECO:0000256" key="10">
    <source>
        <dbReference type="ARBA" id="ARBA00023242"/>
    </source>
</evidence>
<keyword evidence="8" id="KW-0156">Chromatin regulator</keyword>
<keyword evidence="4" id="KW-0813">Transport</keyword>
<keyword evidence="15" id="KW-1185">Reference proteome</keyword>
<feature type="region of interest" description="Disordered" evidence="12">
    <location>
        <begin position="753"/>
        <end position="803"/>
    </location>
</feature>
<evidence type="ECO:0000256" key="3">
    <source>
        <dbReference type="ARBA" id="ARBA00004550"/>
    </source>
</evidence>
<organism evidence="14 15">
    <name type="scientific">Aphis craccivora</name>
    <name type="common">Cowpea aphid</name>
    <dbReference type="NCBI Taxonomy" id="307492"/>
    <lineage>
        <taxon>Eukaryota</taxon>
        <taxon>Metazoa</taxon>
        <taxon>Ecdysozoa</taxon>
        <taxon>Arthropoda</taxon>
        <taxon>Hexapoda</taxon>
        <taxon>Insecta</taxon>
        <taxon>Pterygota</taxon>
        <taxon>Neoptera</taxon>
        <taxon>Paraneoptera</taxon>
        <taxon>Hemiptera</taxon>
        <taxon>Sternorrhyncha</taxon>
        <taxon>Aphidomorpha</taxon>
        <taxon>Aphidoidea</taxon>
        <taxon>Aphididae</taxon>
        <taxon>Aphidini</taxon>
        <taxon>Aphis</taxon>
        <taxon>Aphis</taxon>
    </lineage>
</organism>
<evidence type="ECO:0000313" key="15">
    <source>
        <dbReference type="Proteomes" id="UP000478052"/>
    </source>
</evidence>
<dbReference type="Pfam" id="PF00240">
    <property type="entry name" value="ubiquitin"/>
    <property type="match status" value="1"/>
</dbReference>
<evidence type="ECO:0000256" key="6">
    <source>
        <dbReference type="ARBA" id="ARBA00022525"/>
    </source>
</evidence>
<accession>A0A6G0Z216</accession>
<dbReference type="GO" id="GO:0031593">
    <property type="term" value="F:polyubiquitin modification-dependent protein binding"/>
    <property type="evidence" value="ECO:0007669"/>
    <property type="project" value="TreeGrafter"/>
</dbReference>
<comment type="caution">
    <text evidence="14">The sequence shown here is derived from an EMBL/GenBank/DDBJ whole genome shotgun (WGS) entry which is preliminary data.</text>
</comment>
<dbReference type="SMART" id="SM00213">
    <property type="entry name" value="UBQ"/>
    <property type="match status" value="1"/>
</dbReference>
<feature type="compositionally biased region" description="Low complexity" evidence="12">
    <location>
        <begin position="242"/>
        <end position="253"/>
    </location>
</feature>
<feature type="region of interest" description="Disordered" evidence="12">
    <location>
        <begin position="577"/>
        <end position="610"/>
    </location>
</feature>
<dbReference type="InterPro" id="IPR021925">
    <property type="entry name" value="BAG6"/>
</dbReference>
<dbReference type="PROSITE" id="PS50053">
    <property type="entry name" value="UBIQUITIN_2"/>
    <property type="match status" value="1"/>
</dbReference>
<evidence type="ECO:0000256" key="4">
    <source>
        <dbReference type="ARBA" id="ARBA00022448"/>
    </source>
</evidence>